<feature type="compositionally biased region" description="Low complexity" evidence="1">
    <location>
        <begin position="397"/>
        <end position="409"/>
    </location>
</feature>
<accession>A0A915DQA2</accession>
<feature type="compositionally biased region" description="Basic residues" evidence="1">
    <location>
        <begin position="372"/>
        <end position="384"/>
    </location>
</feature>
<feature type="compositionally biased region" description="Polar residues" evidence="1">
    <location>
        <begin position="425"/>
        <end position="437"/>
    </location>
</feature>
<dbReference type="Proteomes" id="UP000887574">
    <property type="component" value="Unplaced"/>
</dbReference>
<evidence type="ECO:0000313" key="4">
    <source>
        <dbReference type="Proteomes" id="UP000887574"/>
    </source>
</evidence>
<reference evidence="5" key="1">
    <citation type="submission" date="2022-11" db="UniProtKB">
        <authorList>
            <consortium name="WormBaseParasite"/>
        </authorList>
    </citation>
    <scope>IDENTIFICATION</scope>
</reference>
<dbReference type="GO" id="GO:0005929">
    <property type="term" value="C:cilium"/>
    <property type="evidence" value="ECO:0007669"/>
    <property type="project" value="TreeGrafter"/>
</dbReference>
<sequence length="700" mass="77617">MYKNCLAFCGLDLEIVRLLACCVLLSSLVFCKENGGDMKQESAILPVHSSSSAAQLQLNAVNYLLLADEYLRQILEDQKQLLTALTSSGEQVHTKRAASAPFSGGIYGKRGSLPFSGGVYGKRANLPYSGGVYGKRANLPYSGGVYGKRANLPFSGGVYGKRASLPFSGGVYGKRANNMVSDISAEHEPMFLDRISIRAMPVNGGMYGKNLFHTATSKSKPYHFEPTSYKRDGFQIIGSELADDPLTNVRTMRNRLQQVAVNSAGRDLEIKAELAQAASDSLAKAELQLVQLHSKRSDGLFSDDSKTAEKLTRQMKEVSERAIYDAYADILMDGEEVQFYLHRFSNFLDSSIWSALKVDSTLREQKDALQKARSKKSHHHHHSHGERTFLNKRREISAPSEYSSRNSSSHHWDTASGWSPIMGGNTHQNPSENNSSEPHFRSREISKQTLHSPPAPPISPLLSNTSSAQSVKYPREILVRPYNDRPIFDNSHESLYAKRRSSTENERPIIKTIQRPSSENNPRRTTFSPPEPQLKTKKNERLGLGGPQKAGFGVRTDGKKEGVISSAAICPYCMGRDPGFVNPEYLKQHMAENCNPLTKCEFCDKIVETSELNDHHLNRCPFVEDSLEACVDCGLARYPGKDRHPKCRGKKPPDGAAWCPLCSSKVEPANLRDVWMNHLSGDTPTHSLGAAIRYHSPDQG</sequence>
<feature type="domain" description="Centrosomal protein CEP104 Zn finger" evidence="3">
    <location>
        <begin position="570"/>
        <end position="679"/>
    </location>
</feature>
<evidence type="ECO:0000259" key="3">
    <source>
        <dbReference type="Pfam" id="PF21039"/>
    </source>
</evidence>
<dbReference type="AlphaFoldDB" id="A0A915DQA2"/>
<feature type="chain" id="PRO_5038123211" description="Centrosomal protein CEP104 Zn finger domain-containing protein" evidence="2">
    <location>
        <begin position="21"/>
        <end position="700"/>
    </location>
</feature>
<feature type="compositionally biased region" description="Polar residues" evidence="1">
    <location>
        <begin position="514"/>
        <end position="528"/>
    </location>
</feature>
<feature type="region of interest" description="Disordered" evidence="1">
    <location>
        <begin position="498"/>
        <end position="554"/>
    </location>
</feature>
<keyword evidence="2" id="KW-0732">Signal</keyword>
<dbReference type="PANTHER" id="PTHR13371">
    <property type="entry name" value="GLYCINE-, GLUTAMATE-, THIENYLCYCLOHEXYLPIPERIDINE-BINDING PROTEIN"/>
    <property type="match status" value="1"/>
</dbReference>
<keyword evidence="4" id="KW-1185">Reference proteome</keyword>
<feature type="compositionally biased region" description="Basic and acidic residues" evidence="1">
    <location>
        <begin position="385"/>
        <end position="396"/>
    </location>
</feature>
<name>A0A915DQA2_9BILA</name>
<dbReference type="WBParaSite" id="jg22507">
    <property type="protein sequence ID" value="jg22507"/>
    <property type="gene ID" value="jg22507"/>
</dbReference>
<dbReference type="PANTHER" id="PTHR13371:SF0">
    <property type="entry name" value="CENTROSOMAL PROTEIN OF 104 KDA"/>
    <property type="match status" value="1"/>
</dbReference>
<feature type="region of interest" description="Disordered" evidence="1">
    <location>
        <begin position="367"/>
        <end position="469"/>
    </location>
</feature>
<dbReference type="InterPro" id="IPR052607">
    <property type="entry name" value="CEP104-like"/>
</dbReference>
<feature type="signal peptide" evidence="2">
    <location>
        <begin position="1"/>
        <end position="20"/>
    </location>
</feature>
<feature type="compositionally biased region" description="Basic and acidic residues" evidence="1">
    <location>
        <begin position="498"/>
        <end position="509"/>
    </location>
</feature>
<evidence type="ECO:0000256" key="1">
    <source>
        <dbReference type="SAM" id="MobiDB-lite"/>
    </source>
</evidence>
<evidence type="ECO:0000313" key="5">
    <source>
        <dbReference type="WBParaSite" id="jg22507"/>
    </source>
</evidence>
<dbReference type="Pfam" id="PF21039">
    <property type="entry name" value="CEP104_ZnF"/>
    <property type="match status" value="1"/>
</dbReference>
<evidence type="ECO:0000256" key="2">
    <source>
        <dbReference type="SAM" id="SignalP"/>
    </source>
</evidence>
<dbReference type="InterPro" id="IPR048738">
    <property type="entry name" value="CEP104_Znf"/>
</dbReference>
<protein>
    <recommendedName>
        <fullName evidence="3">Centrosomal protein CEP104 Zn finger domain-containing protein</fullName>
    </recommendedName>
</protein>
<organism evidence="4 5">
    <name type="scientific">Ditylenchus dipsaci</name>
    <dbReference type="NCBI Taxonomy" id="166011"/>
    <lineage>
        <taxon>Eukaryota</taxon>
        <taxon>Metazoa</taxon>
        <taxon>Ecdysozoa</taxon>
        <taxon>Nematoda</taxon>
        <taxon>Chromadorea</taxon>
        <taxon>Rhabditida</taxon>
        <taxon>Tylenchina</taxon>
        <taxon>Tylenchomorpha</taxon>
        <taxon>Sphaerularioidea</taxon>
        <taxon>Anguinidae</taxon>
        <taxon>Anguininae</taxon>
        <taxon>Ditylenchus</taxon>
    </lineage>
</organism>
<proteinExistence type="predicted"/>